<dbReference type="GO" id="GO:0005576">
    <property type="term" value="C:extracellular region"/>
    <property type="evidence" value="ECO:0007669"/>
    <property type="project" value="TreeGrafter"/>
</dbReference>
<dbReference type="Proteomes" id="UP000322499">
    <property type="component" value="Unassembled WGS sequence"/>
</dbReference>
<feature type="domain" description="Solute-binding protein family 3/N-terminal" evidence="6">
    <location>
        <begin position="55"/>
        <end position="278"/>
    </location>
</feature>
<accession>A0A5S5CMR6</accession>
<dbReference type="InterPro" id="IPR001638">
    <property type="entry name" value="Solute-binding_3/MltF_N"/>
</dbReference>
<dbReference type="AlphaFoldDB" id="A0A5S5CMR6"/>
<dbReference type="CDD" id="cd13690">
    <property type="entry name" value="PBP2_GluB"/>
    <property type="match status" value="1"/>
</dbReference>
<dbReference type="PROSITE" id="PS51257">
    <property type="entry name" value="PROKAR_LIPOPROTEIN"/>
    <property type="match status" value="1"/>
</dbReference>
<evidence type="ECO:0000256" key="1">
    <source>
        <dbReference type="ARBA" id="ARBA00010333"/>
    </source>
</evidence>
<dbReference type="SUPFAM" id="SSF53850">
    <property type="entry name" value="Periplasmic binding protein-like II"/>
    <property type="match status" value="1"/>
</dbReference>
<dbReference type="EMBL" id="VNHW01000016">
    <property type="protein sequence ID" value="TYP83691.1"/>
    <property type="molecule type" value="Genomic_DNA"/>
</dbReference>
<gene>
    <name evidence="7" type="ORF">BD833_11649</name>
</gene>
<proteinExistence type="inferred from homology"/>
<comment type="similarity">
    <text evidence="1 4">Belongs to the bacterial solute-binding protein 3 family.</text>
</comment>
<evidence type="ECO:0000259" key="6">
    <source>
        <dbReference type="SMART" id="SM00062"/>
    </source>
</evidence>
<organism evidence="7 8">
    <name type="scientific">Blastococcus xanthinilyticus</name>
    <dbReference type="NCBI Taxonomy" id="1564164"/>
    <lineage>
        <taxon>Bacteria</taxon>
        <taxon>Bacillati</taxon>
        <taxon>Actinomycetota</taxon>
        <taxon>Actinomycetes</taxon>
        <taxon>Geodermatophilales</taxon>
        <taxon>Geodermatophilaceae</taxon>
        <taxon>Blastococcus</taxon>
    </lineage>
</organism>
<evidence type="ECO:0000256" key="3">
    <source>
        <dbReference type="ARBA" id="ARBA00022729"/>
    </source>
</evidence>
<evidence type="ECO:0000313" key="8">
    <source>
        <dbReference type="Proteomes" id="UP000322499"/>
    </source>
</evidence>
<evidence type="ECO:0000256" key="5">
    <source>
        <dbReference type="SAM" id="SignalP"/>
    </source>
</evidence>
<feature type="chain" id="PRO_5024417435" evidence="5">
    <location>
        <begin position="22"/>
        <end position="296"/>
    </location>
</feature>
<evidence type="ECO:0000313" key="7">
    <source>
        <dbReference type="EMBL" id="TYP83691.1"/>
    </source>
</evidence>
<dbReference type="RefSeq" id="WP_166534826.1">
    <property type="nucleotide sequence ID" value="NZ_VNHW01000016.1"/>
</dbReference>
<dbReference type="PANTHER" id="PTHR30085">
    <property type="entry name" value="AMINO ACID ABC TRANSPORTER PERMEASE"/>
    <property type="match status" value="1"/>
</dbReference>
<sequence>MNFRRSALVATLSVVALTAAACGGDSEETATDVPVADAPEFEEGTTMAELAEAGSITIGTKYDQPGFGLETLDGELEGFDVEIAKIIAAELGIAEEDIQWEQTPSAVREEVIEDGEVDMVVATYTINDERAERITFAGPYYEAGQQIMVAADNDEITGPESFTENPELKVCSVTGSTPAEQIKQYLANEADQLVLFDEYSQCADSLSNGQVDAVTTDNVILLGFVSESDGEFKLVGEQFTEEPYGIGIEKGDVAFCEFINETLAANEEAYVAAWEATAGQIEGTQTPELPEPAECV</sequence>
<name>A0A5S5CMR6_9ACTN</name>
<comment type="caution">
    <text evidence="7">The sequence shown here is derived from an EMBL/GenBank/DDBJ whole genome shotgun (WGS) entry which is preliminary data.</text>
</comment>
<dbReference type="PROSITE" id="PS01039">
    <property type="entry name" value="SBP_BACTERIAL_3"/>
    <property type="match status" value="1"/>
</dbReference>
<dbReference type="GO" id="GO:0006865">
    <property type="term" value="P:amino acid transport"/>
    <property type="evidence" value="ECO:0007669"/>
    <property type="project" value="TreeGrafter"/>
</dbReference>
<keyword evidence="2" id="KW-0813">Transport</keyword>
<reference evidence="7 8" key="1">
    <citation type="submission" date="2019-07" db="EMBL/GenBank/DDBJ databases">
        <title>Genomic Encyclopedia of Archaeal and Bacterial Type Strains, Phase II (KMG-II): from individual species to whole genera.</title>
        <authorList>
            <person name="Goeker M."/>
        </authorList>
    </citation>
    <scope>NUCLEOTIDE SEQUENCE [LARGE SCALE GENOMIC DNA]</scope>
    <source>
        <strain evidence="7 8">DSM 46842</strain>
    </source>
</reference>
<dbReference type="Pfam" id="PF00497">
    <property type="entry name" value="SBP_bac_3"/>
    <property type="match status" value="1"/>
</dbReference>
<evidence type="ECO:0000256" key="2">
    <source>
        <dbReference type="ARBA" id="ARBA00022448"/>
    </source>
</evidence>
<dbReference type="SMART" id="SM00062">
    <property type="entry name" value="PBPb"/>
    <property type="match status" value="1"/>
</dbReference>
<dbReference type="InterPro" id="IPR018313">
    <property type="entry name" value="SBP_3_CS"/>
</dbReference>
<dbReference type="PANTHER" id="PTHR30085:SF6">
    <property type="entry name" value="ABC TRANSPORTER GLUTAMINE-BINDING PROTEIN GLNH"/>
    <property type="match status" value="1"/>
</dbReference>
<protein>
    <submittedName>
        <fullName evidence="7">Amino acid ABC transporter substrate-binding protein (PAAT family)</fullName>
    </submittedName>
</protein>
<dbReference type="GO" id="GO:0030288">
    <property type="term" value="C:outer membrane-bounded periplasmic space"/>
    <property type="evidence" value="ECO:0007669"/>
    <property type="project" value="TreeGrafter"/>
</dbReference>
<dbReference type="InterPro" id="IPR051455">
    <property type="entry name" value="Bact_solute-bind_prot3"/>
</dbReference>
<keyword evidence="3 5" id="KW-0732">Signal</keyword>
<dbReference type="Gene3D" id="3.40.190.10">
    <property type="entry name" value="Periplasmic binding protein-like II"/>
    <property type="match status" value="2"/>
</dbReference>
<evidence type="ECO:0000256" key="4">
    <source>
        <dbReference type="RuleBase" id="RU003744"/>
    </source>
</evidence>
<keyword evidence="8" id="KW-1185">Reference proteome</keyword>
<feature type="signal peptide" evidence="5">
    <location>
        <begin position="1"/>
        <end position="21"/>
    </location>
</feature>